<evidence type="ECO:0000259" key="2">
    <source>
        <dbReference type="Pfam" id="PF16344"/>
    </source>
</evidence>
<dbReference type="InterPro" id="IPR012373">
    <property type="entry name" value="Ferrdict_sens_TM"/>
</dbReference>
<dbReference type="Gene3D" id="3.55.50.30">
    <property type="match status" value="1"/>
</dbReference>
<gene>
    <name evidence="3" type="ORF">GFH32_08345</name>
</gene>
<dbReference type="InterPro" id="IPR006860">
    <property type="entry name" value="FecR"/>
</dbReference>
<dbReference type="Pfam" id="PF16344">
    <property type="entry name" value="FecR_C"/>
    <property type="match status" value="1"/>
</dbReference>
<dbReference type="PANTHER" id="PTHR30273">
    <property type="entry name" value="PERIPLASMIC SIGNAL SENSOR AND SIGMA FACTOR ACTIVATOR FECR-RELATED"/>
    <property type="match status" value="1"/>
</dbReference>
<protein>
    <submittedName>
        <fullName evidence="3">DUF4974 domain-containing protein</fullName>
    </submittedName>
</protein>
<evidence type="ECO:0000313" key="3">
    <source>
        <dbReference type="EMBL" id="QGA26336.1"/>
    </source>
</evidence>
<dbReference type="Gene3D" id="2.60.120.1440">
    <property type="match status" value="1"/>
</dbReference>
<name>A0A5Q0QA72_9SPHI</name>
<organism evidence="3 4">
    <name type="scientific">Sphingobacterium zhuxiongii</name>
    <dbReference type="NCBI Taxonomy" id="2662364"/>
    <lineage>
        <taxon>Bacteria</taxon>
        <taxon>Pseudomonadati</taxon>
        <taxon>Bacteroidota</taxon>
        <taxon>Sphingobacteriia</taxon>
        <taxon>Sphingobacteriales</taxon>
        <taxon>Sphingobacteriaceae</taxon>
        <taxon>Sphingobacterium</taxon>
    </lineage>
</organism>
<feature type="domain" description="Protein FecR C-terminal" evidence="2">
    <location>
        <begin position="266"/>
        <end position="332"/>
    </location>
</feature>
<evidence type="ECO:0000313" key="4">
    <source>
        <dbReference type="Proteomes" id="UP000326921"/>
    </source>
</evidence>
<reference evidence="3 4" key="1">
    <citation type="submission" date="2019-10" db="EMBL/GenBank/DDBJ databases">
        <authorList>
            <person name="Dong K."/>
        </authorList>
    </citation>
    <scope>NUCLEOTIDE SEQUENCE [LARGE SCALE GENOMIC DNA]</scope>
    <source>
        <strain evidence="4">dk4302</strain>
    </source>
</reference>
<evidence type="ECO:0000259" key="1">
    <source>
        <dbReference type="Pfam" id="PF04773"/>
    </source>
</evidence>
<dbReference type="Pfam" id="PF04773">
    <property type="entry name" value="FecR"/>
    <property type="match status" value="1"/>
</dbReference>
<dbReference type="Proteomes" id="UP000326921">
    <property type="component" value="Chromosome"/>
</dbReference>
<dbReference type="RefSeq" id="WP_153511088.1">
    <property type="nucleotide sequence ID" value="NZ_CP045652.1"/>
</dbReference>
<dbReference type="KEGG" id="sphe:GFH32_08345"/>
<sequence>MNRPDLDKFLNNQCSFEEAKAIVDDILANRISIDEIDLFDQVSEADLEAVDYAFKRRLQGEYFPRRKYALLYRTCRIAAAAVLLMCFTVPQIEQEQPQYSLAAKTTLFNTHAFPVQAILPDSSSIVLRANAQISYATNFIKNRQIKQTQGSVSYTVTKDPQHPFQVVFNEVSTTAIGTVFSIEQPTNYRAKISLHEGKVLVRDIAGKRTGDIYLNPGQSLIIDAEFATRFLSSNKKSKLPNWNMKSTSVKLSSSPNLQWTNDHVGFQKVGAREVFNIIEQLFDIKIIVNEDDIMSNSFTGSIYRKDNLATLLKNIAVLMDITYAIENDVIIISKGKEDRL</sequence>
<proteinExistence type="predicted"/>
<dbReference type="EMBL" id="CP045652">
    <property type="protein sequence ID" value="QGA26336.1"/>
    <property type="molecule type" value="Genomic_DNA"/>
</dbReference>
<dbReference type="AlphaFoldDB" id="A0A5Q0QA72"/>
<dbReference type="InterPro" id="IPR032508">
    <property type="entry name" value="FecR_C"/>
</dbReference>
<dbReference type="GO" id="GO:0016989">
    <property type="term" value="F:sigma factor antagonist activity"/>
    <property type="evidence" value="ECO:0007669"/>
    <property type="project" value="TreeGrafter"/>
</dbReference>
<keyword evidence="4" id="KW-1185">Reference proteome</keyword>
<dbReference type="PANTHER" id="PTHR30273:SF2">
    <property type="entry name" value="PROTEIN FECR"/>
    <property type="match status" value="1"/>
</dbReference>
<accession>A0A5Q0QA72</accession>
<feature type="domain" description="FecR protein" evidence="1">
    <location>
        <begin position="116"/>
        <end position="199"/>
    </location>
</feature>